<organism evidence="1 2">
    <name type="scientific">Trifolium pratense</name>
    <name type="common">Red clover</name>
    <dbReference type="NCBI Taxonomy" id="57577"/>
    <lineage>
        <taxon>Eukaryota</taxon>
        <taxon>Viridiplantae</taxon>
        <taxon>Streptophyta</taxon>
        <taxon>Embryophyta</taxon>
        <taxon>Tracheophyta</taxon>
        <taxon>Spermatophyta</taxon>
        <taxon>Magnoliopsida</taxon>
        <taxon>eudicotyledons</taxon>
        <taxon>Gunneridae</taxon>
        <taxon>Pentapetalae</taxon>
        <taxon>rosids</taxon>
        <taxon>fabids</taxon>
        <taxon>Fabales</taxon>
        <taxon>Fabaceae</taxon>
        <taxon>Papilionoideae</taxon>
        <taxon>50 kb inversion clade</taxon>
        <taxon>NPAAA clade</taxon>
        <taxon>Hologalegina</taxon>
        <taxon>IRL clade</taxon>
        <taxon>Trifolieae</taxon>
        <taxon>Trifolium</taxon>
    </lineage>
</organism>
<accession>A0A2K3JPB7</accession>
<protein>
    <submittedName>
        <fullName evidence="1">O-acyltransferase WSD1</fullName>
    </submittedName>
</protein>
<comment type="caution">
    <text evidence="1">The sequence shown here is derived from an EMBL/GenBank/DDBJ whole genome shotgun (WGS) entry which is preliminary data.</text>
</comment>
<sequence length="54" mass="6165">ADSIDRWQWRHDPVTGYSVREAYQLLTSLASVTMDAAENLIWQSQVPLKVSIFA</sequence>
<gene>
    <name evidence="1" type="ORF">L195_g049510</name>
</gene>
<reference evidence="1 2" key="1">
    <citation type="journal article" date="2014" name="Am. J. Bot.">
        <title>Genome assembly and annotation for red clover (Trifolium pratense; Fabaceae).</title>
        <authorList>
            <person name="Istvanek J."/>
            <person name="Jaros M."/>
            <person name="Krenek A."/>
            <person name="Repkova J."/>
        </authorList>
    </citation>
    <scope>NUCLEOTIDE SEQUENCE [LARGE SCALE GENOMIC DNA]</scope>
    <source>
        <strain evidence="2">cv. Tatra</strain>
        <tissue evidence="1">Young leaves</tissue>
    </source>
</reference>
<keyword evidence="1" id="KW-0808">Transferase</keyword>
<proteinExistence type="predicted"/>
<feature type="non-terminal residue" evidence="1">
    <location>
        <position position="1"/>
    </location>
</feature>
<dbReference type="EMBL" id="ASHM01073154">
    <property type="protein sequence ID" value="PNX55877.1"/>
    <property type="molecule type" value="Genomic_DNA"/>
</dbReference>
<name>A0A2K3JPB7_TRIPR</name>
<keyword evidence="1" id="KW-0012">Acyltransferase</keyword>
<evidence type="ECO:0000313" key="2">
    <source>
        <dbReference type="Proteomes" id="UP000236291"/>
    </source>
</evidence>
<reference evidence="1 2" key="2">
    <citation type="journal article" date="2017" name="Front. Plant Sci.">
        <title>Gene Classification and Mining of Molecular Markers Useful in Red Clover (Trifolium pratense) Breeding.</title>
        <authorList>
            <person name="Istvanek J."/>
            <person name="Dluhosova J."/>
            <person name="Dluhos P."/>
            <person name="Patkova L."/>
            <person name="Nedelnik J."/>
            <person name="Repkova J."/>
        </authorList>
    </citation>
    <scope>NUCLEOTIDE SEQUENCE [LARGE SCALE GENOMIC DNA]</scope>
    <source>
        <strain evidence="2">cv. Tatra</strain>
        <tissue evidence="1">Young leaves</tissue>
    </source>
</reference>
<dbReference type="Proteomes" id="UP000236291">
    <property type="component" value="Unassembled WGS sequence"/>
</dbReference>
<dbReference type="GO" id="GO:0016746">
    <property type="term" value="F:acyltransferase activity"/>
    <property type="evidence" value="ECO:0007669"/>
    <property type="project" value="UniProtKB-KW"/>
</dbReference>
<evidence type="ECO:0000313" key="1">
    <source>
        <dbReference type="EMBL" id="PNX55877.1"/>
    </source>
</evidence>
<dbReference type="AlphaFoldDB" id="A0A2K3JPB7"/>